<sequence>MNQSQAGLSPVEINTRCVELFLRDDVRQFCWHPRMFWVVNGQDAPNARTLVTPKVDLMELEVLLSSAARVPSTCAEGLNDREAGRADFIQRNLARGDMPYLRRPL</sequence>
<dbReference type="Proteomes" id="UP000095401">
    <property type="component" value="Chromosome"/>
</dbReference>
<evidence type="ECO:0000313" key="2">
    <source>
        <dbReference type="Proteomes" id="UP000095401"/>
    </source>
</evidence>
<dbReference type="KEGG" id="aprs:BI364_14150"/>
<organism evidence="1 2">
    <name type="scientific">Acidihalobacter yilgarnensis</name>
    <dbReference type="NCBI Taxonomy" id="2819280"/>
    <lineage>
        <taxon>Bacteria</taxon>
        <taxon>Pseudomonadati</taxon>
        <taxon>Pseudomonadota</taxon>
        <taxon>Gammaproteobacteria</taxon>
        <taxon>Chromatiales</taxon>
        <taxon>Ectothiorhodospiraceae</taxon>
        <taxon>Acidihalobacter</taxon>
    </lineage>
</organism>
<keyword evidence="2" id="KW-1185">Reference proteome</keyword>
<evidence type="ECO:0000313" key="1">
    <source>
        <dbReference type="EMBL" id="AOU98946.1"/>
    </source>
</evidence>
<gene>
    <name evidence="1" type="ORF">BI364_14150</name>
</gene>
<name>A0A1D8IR51_9GAMM</name>
<protein>
    <submittedName>
        <fullName evidence="1">Uncharacterized protein</fullName>
    </submittedName>
</protein>
<reference evidence="2" key="1">
    <citation type="submission" date="2016-09" db="EMBL/GenBank/DDBJ databases">
        <title>Acidihalobacter prosperus F5.</title>
        <authorList>
            <person name="Khaleque H.N."/>
            <person name="Ramsay J.P."/>
            <person name="Kaksonen A.H."/>
            <person name="Boxall N.J."/>
            <person name="Watkin E.L.J."/>
        </authorList>
    </citation>
    <scope>NUCLEOTIDE SEQUENCE [LARGE SCALE GENOMIC DNA]</scope>
    <source>
        <strain evidence="2">F5</strain>
    </source>
</reference>
<dbReference type="EMBL" id="CP017415">
    <property type="protein sequence ID" value="AOU98946.1"/>
    <property type="molecule type" value="Genomic_DNA"/>
</dbReference>
<dbReference type="RefSeq" id="WP_070079299.1">
    <property type="nucleotide sequence ID" value="NZ_CP017415.1"/>
</dbReference>
<proteinExistence type="predicted"/>
<dbReference type="AlphaFoldDB" id="A0A1D8IR51"/>
<accession>A0A1D8IR51</accession>